<evidence type="ECO:0000313" key="1">
    <source>
        <dbReference type="EMBL" id="RNA05690.1"/>
    </source>
</evidence>
<protein>
    <submittedName>
        <fullName evidence="1">Uncharacterized protein</fullName>
    </submittedName>
</protein>
<accession>A0A3M7Q2N7</accession>
<dbReference type="Proteomes" id="UP000276133">
    <property type="component" value="Unassembled WGS sequence"/>
</dbReference>
<sequence length="68" mass="7733">MVGDKWHSLNGGDNLNSMMKLATGIYKIKLQESKTKKGIKVCFYKKPRMIKRSQNSYGQNKQGGLVKK</sequence>
<proteinExistence type="predicted"/>
<reference evidence="1 2" key="1">
    <citation type="journal article" date="2018" name="Sci. Rep.">
        <title>Genomic signatures of local adaptation to the degree of environmental predictability in rotifers.</title>
        <authorList>
            <person name="Franch-Gras L."/>
            <person name="Hahn C."/>
            <person name="Garcia-Roger E.M."/>
            <person name="Carmona M.J."/>
            <person name="Serra M."/>
            <person name="Gomez A."/>
        </authorList>
    </citation>
    <scope>NUCLEOTIDE SEQUENCE [LARGE SCALE GENOMIC DNA]</scope>
    <source>
        <strain evidence="1">HYR1</strain>
    </source>
</reference>
<evidence type="ECO:0000313" key="2">
    <source>
        <dbReference type="Proteomes" id="UP000276133"/>
    </source>
</evidence>
<gene>
    <name evidence="1" type="ORF">BpHYR1_052039</name>
</gene>
<comment type="caution">
    <text evidence="1">The sequence shown here is derived from an EMBL/GenBank/DDBJ whole genome shotgun (WGS) entry which is preliminary data.</text>
</comment>
<dbReference type="AlphaFoldDB" id="A0A3M7Q2N7"/>
<feature type="non-terminal residue" evidence="1">
    <location>
        <position position="68"/>
    </location>
</feature>
<organism evidence="1 2">
    <name type="scientific">Brachionus plicatilis</name>
    <name type="common">Marine rotifer</name>
    <name type="synonym">Brachionus muelleri</name>
    <dbReference type="NCBI Taxonomy" id="10195"/>
    <lineage>
        <taxon>Eukaryota</taxon>
        <taxon>Metazoa</taxon>
        <taxon>Spiralia</taxon>
        <taxon>Gnathifera</taxon>
        <taxon>Rotifera</taxon>
        <taxon>Eurotatoria</taxon>
        <taxon>Monogononta</taxon>
        <taxon>Pseudotrocha</taxon>
        <taxon>Ploima</taxon>
        <taxon>Brachionidae</taxon>
        <taxon>Brachionus</taxon>
    </lineage>
</organism>
<name>A0A3M7Q2N7_BRAPC</name>
<dbReference type="EMBL" id="REGN01007630">
    <property type="protein sequence ID" value="RNA05690.1"/>
    <property type="molecule type" value="Genomic_DNA"/>
</dbReference>
<keyword evidence="2" id="KW-1185">Reference proteome</keyword>